<dbReference type="AlphaFoldDB" id="A0A1F6GNY2"/>
<evidence type="ECO:0000313" key="1">
    <source>
        <dbReference type="EMBL" id="OGG99831.1"/>
    </source>
</evidence>
<proteinExistence type="predicted"/>
<gene>
    <name evidence="1" type="ORF">A2557_11585</name>
</gene>
<organism evidence="1 2">
    <name type="scientific">Candidatus Lambdaproteobacteria bacterium RIFOXYD2_FULL_56_26</name>
    <dbReference type="NCBI Taxonomy" id="1817773"/>
    <lineage>
        <taxon>Bacteria</taxon>
        <taxon>Pseudomonadati</taxon>
        <taxon>Pseudomonadota</taxon>
        <taxon>Candidatus Lambdaproteobacteria</taxon>
    </lineage>
</organism>
<evidence type="ECO:0000313" key="2">
    <source>
        <dbReference type="Proteomes" id="UP000177583"/>
    </source>
</evidence>
<accession>A0A1F6GNY2</accession>
<protein>
    <submittedName>
        <fullName evidence="1">Uncharacterized protein</fullName>
    </submittedName>
</protein>
<reference evidence="1 2" key="1">
    <citation type="journal article" date="2016" name="Nat. Commun.">
        <title>Thousands of microbial genomes shed light on interconnected biogeochemical processes in an aquifer system.</title>
        <authorList>
            <person name="Anantharaman K."/>
            <person name="Brown C.T."/>
            <person name="Hug L.A."/>
            <person name="Sharon I."/>
            <person name="Castelle C.J."/>
            <person name="Probst A.J."/>
            <person name="Thomas B.C."/>
            <person name="Singh A."/>
            <person name="Wilkins M.J."/>
            <person name="Karaoz U."/>
            <person name="Brodie E.L."/>
            <person name="Williams K.H."/>
            <person name="Hubbard S.S."/>
            <person name="Banfield J.F."/>
        </authorList>
    </citation>
    <scope>NUCLEOTIDE SEQUENCE [LARGE SCALE GENOMIC DNA]</scope>
</reference>
<name>A0A1F6GNY2_9PROT</name>
<sequence length="67" mass="7617">MKLKNLTYPELSQETLAKLVTCLLNECRIDEEQNGISPLSTVISEVVDRFVEREELKLWTAKHGAGK</sequence>
<dbReference type="EMBL" id="MFNF01000054">
    <property type="protein sequence ID" value="OGG99831.1"/>
    <property type="molecule type" value="Genomic_DNA"/>
</dbReference>
<comment type="caution">
    <text evidence="1">The sequence shown here is derived from an EMBL/GenBank/DDBJ whole genome shotgun (WGS) entry which is preliminary data.</text>
</comment>
<dbReference type="Proteomes" id="UP000177583">
    <property type="component" value="Unassembled WGS sequence"/>
</dbReference>